<accession>A0A2U8FE77</accession>
<dbReference type="EMBL" id="CP021886">
    <property type="protein sequence ID" value="AWI34519.1"/>
    <property type="molecule type" value="Genomic_DNA"/>
</dbReference>
<evidence type="ECO:0000313" key="7">
    <source>
        <dbReference type="Proteomes" id="UP000244890"/>
    </source>
</evidence>
<name>A0A2U8FE77_9HELI</name>
<dbReference type="Proteomes" id="UP000244890">
    <property type="component" value="Chromosome"/>
</dbReference>
<dbReference type="GO" id="GO:0046872">
    <property type="term" value="F:metal ion binding"/>
    <property type="evidence" value="ECO:0007669"/>
    <property type="project" value="UniProtKB-KW"/>
</dbReference>
<feature type="domain" description="Metallo-beta-lactamase" evidence="5">
    <location>
        <begin position="20"/>
        <end position="212"/>
    </location>
</feature>
<keyword evidence="4" id="KW-0862">Zinc</keyword>
<evidence type="ECO:0000256" key="4">
    <source>
        <dbReference type="ARBA" id="ARBA00022833"/>
    </source>
</evidence>
<dbReference type="RefSeq" id="WP_108911329.1">
    <property type="nucleotide sequence ID" value="NZ_CP021886.1"/>
</dbReference>
<evidence type="ECO:0000313" key="6">
    <source>
        <dbReference type="EMBL" id="AWI34519.1"/>
    </source>
</evidence>
<dbReference type="OrthoDB" id="9802991at2"/>
<evidence type="ECO:0000259" key="5">
    <source>
        <dbReference type="SMART" id="SM00849"/>
    </source>
</evidence>
<dbReference type="InterPro" id="IPR036866">
    <property type="entry name" value="RibonucZ/Hydroxyglut_hydro"/>
</dbReference>
<keyword evidence="3" id="KW-0378">Hydrolase</keyword>
<dbReference type="PANTHER" id="PTHR46233">
    <property type="entry name" value="HYDROXYACYLGLUTATHIONE HYDROLASE GLOC"/>
    <property type="match status" value="1"/>
</dbReference>
<dbReference type="GO" id="GO:0016787">
    <property type="term" value="F:hydrolase activity"/>
    <property type="evidence" value="ECO:0007669"/>
    <property type="project" value="UniProtKB-KW"/>
</dbReference>
<gene>
    <name evidence="6" type="ORF">CDV25_06880</name>
</gene>
<dbReference type="Gene3D" id="3.60.15.10">
    <property type="entry name" value="Ribonuclease Z/Hydroxyacylglutathione hydrolase-like"/>
    <property type="match status" value="1"/>
</dbReference>
<dbReference type="InterPro" id="IPR051453">
    <property type="entry name" value="MBL_Glyoxalase_II"/>
</dbReference>
<reference evidence="6 7" key="1">
    <citation type="submission" date="2017-06" db="EMBL/GenBank/DDBJ databases">
        <title>Complete genome of Helicobacter apodemus.</title>
        <authorList>
            <person name="Cho S."/>
        </authorList>
    </citation>
    <scope>NUCLEOTIDE SEQUENCE [LARGE SCALE GENOMIC DNA]</scope>
    <source>
        <strain evidence="7">SNUVETPUB-15-01</strain>
    </source>
</reference>
<evidence type="ECO:0000256" key="2">
    <source>
        <dbReference type="ARBA" id="ARBA00022723"/>
    </source>
</evidence>
<dbReference type="CDD" id="cd06262">
    <property type="entry name" value="metallo-hydrolase-like_MBL-fold"/>
    <property type="match status" value="1"/>
</dbReference>
<comment type="cofactor">
    <cofactor evidence="1">
        <name>Zn(2+)</name>
        <dbReference type="ChEBI" id="CHEBI:29105"/>
    </cofactor>
</comment>
<dbReference type="Pfam" id="PF00753">
    <property type="entry name" value="Lactamase_B"/>
    <property type="match status" value="1"/>
</dbReference>
<dbReference type="InterPro" id="IPR001279">
    <property type="entry name" value="Metallo-B-lactamas"/>
</dbReference>
<dbReference type="SMART" id="SM00849">
    <property type="entry name" value="Lactamase_B"/>
    <property type="match status" value="1"/>
</dbReference>
<protein>
    <recommendedName>
        <fullName evidence="5">Metallo-beta-lactamase domain-containing protein</fullName>
    </recommendedName>
</protein>
<dbReference type="KEGG" id="had:CDV25_06880"/>
<dbReference type="AlphaFoldDB" id="A0A2U8FE77"/>
<dbReference type="SUPFAM" id="SSF56281">
    <property type="entry name" value="Metallo-hydrolase/oxidoreductase"/>
    <property type="match status" value="1"/>
</dbReference>
<sequence>MNVFENNAFKVLMQPFGEYQTNCYVVFDKNTQESLIIDAGINAINWVLQNVKKPLAILNTHGHFDHTWSNAALKEYFAQIPLLCPFEDAFMLKSDCFSTGLPSSTPDILVGAKEGEKIEEKMANIQNLNRKNCYSFNNFSIEFICYPGHTPGCSVIILSHKEAEEKIMFSGDFIFYRSIGRSDFPYSSSEVMKKSLESFLNFEENMPVFPGHGGSTDVFSEKENIPYWLARI</sequence>
<dbReference type="PANTHER" id="PTHR46233:SF3">
    <property type="entry name" value="HYDROXYACYLGLUTATHIONE HYDROLASE GLOC"/>
    <property type="match status" value="1"/>
</dbReference>
<evidence type="ECO:0000256" key="3">
    <source>
        <dbReference type="ARBA" id="ARBA00022801"/>
    </source>
</evidence>
<proteinExistence type="predicted"/>
<organism evidence="6 7">
    <name type="scientific">Helicobacter apodemus</name>
    <dbReference type="NCBI Taxonomy" id="135569"/>
    <lineage>
        <taxon>Bacteria</taxon>
        <taxon>Pseudomonadati</taxon>
        <taxon>Campylobacterota</taxon>
        <taxon>Epsilonproteobacteria</taxon>
        <taxon>Campylobacterales</taxon>
        <taxon>Helicobacteraceae</taxon>
        <taxon>Helicobacter</taxon>
    </lineage>
</organism>
<evidence type="ECO:0000256" key="1">
    <source>
        <dbReference type="ARBA" id="ARBA00001947"/>
    </source>
</evidence>
<keyword evidence="2" id="KW-0479">Metal-binding</keyword>